<feature type="region of interest" description="Disordered" evidence="1">
    <location>
        <begin position="120"/>
        <end position="161"/>
    </location>
</feature>
<accession>A0A224YSV5</accession>
<evidence type="ECO:0000256" key="1">
    <source>
        <dbReference type="SAM" id="MobiDB-lite"/>
    </source>
</evidence>
<name>A0A224YSV5_9ACAR</name>
<evidence type="ECO:0000313" key="2">
    <source>
        <dbReference type="EMBL" id="MAA20015.1"/>
    </source>
</evidence>
<dbReference type="EMBL" id="GFPF01008869">
    <property type="protein sequence ID" value="MAA20015.1"/>
    <property type="molecule type" value="Transcribed_RNA"/>
</dbReference>
<dbReference type="PANTHER" id="PTHR34153:SF2">
    <property type="entry name" value="SI:CH211-262H13.3-RELATED"/>
    <property type="match status" value="1"/>
</dbReference>
<protein>
    <recommendedName>
        <fullName evidence="3">DUF4806 domain-containing protein</fullName>
    </recommendedName>
</protein>
<dbReference type="PANTHER" id="PTHR34153">
    <property type="entry name" value="SI:CH211-262H13.3-RELATED-RELATED"/>
    <property type="match status" value="1"/>
</dbReference>
<organism evidence="2">
    <name type="scientific">Rhipicephalus zambeziensis</name>
    <dbReference type="NCBI Taxonomy" id="60191"/>
    <lineage>
        <taxon>Eukaryota</taxon>
        <taxon>Metazoa</taxon>
        <taxon>Ecdysozoa</taxon>
        <taxon>Arthropoda</taxon>
        <taxon>Chelicerata</taxon>
        <taxon>Arachnida</taxon>
        <taxon>Acari</taxon>
        <taxon>Parasitiformes</taxon>
        <taxon>Ixodida</taxon>
        <taxon>Ixodoidea</taxon>
        <taxon>Ixodidae</taxon>
        <taxon>Rhipicephalinae</taxon>
        <taxon>Rhipicephalus</taxon>
        <taxon>Rhipicephalus</taxon>
    </lineage>
</organism>
<evidence type="ECO:0008006" key="3">
    <source>
        <dbReference type="Google" id="ProtNLM"/>
    </source>
</evidence>
<dbReference type="AlphaFoldDB" id="A0A224YSV5"/>
<proteinExistence type="predicted"/>
<sequence>MHVLACALEHAQMHEGRQLRRSWQFTLASLHRLLLAAALAMPKKFAVVLFPLENDDIAVVPISWVTADEGHCLWPCSTTDVRHLTLKETVPGTTEEGWQRFPIKLVTKCRTYRSAREKAKAYEDTSHVESSAVSGPEEQLQEVGSPELQSPLPPPAPPVSVRQCATASQPLAEVRQQLVAEEQEAVLEPVEEQQCQATGNLLSQQEGLGTSAAGGLTVDPERSGSPDVANNLLLRTIRLLVEVRQEQRHGFHSLRAEMQQLSARLDNVEALLARRGQPAPPAAPLPDLPELPATSLEELEAAEAALEDKDVASALRDHLDRRGGRELREVAVNVLTAIMNNDVQRLFSMHGKKGKRAFASLRLCKVATDVISRKAGVDIAAVEGFIKKWLPGSTDRGGGRKTRFEQSLTHHPLSLATTSTPSLSES</sequence>
<reference evidence="2" key="1">
    <citation type="journal article" date="2017" name="Parasit. Vectors">
        <title>Sialotranscriptomics of Rhipicephalus zambeziensis reveals intricate expression profiles of secretory proteins and suggests tight temporal transcriptional regulation during blood-feeding.</title>
        <authorList>
            <person name="de Castro M.H."/>
            <person name="de Klerk D."/>
            <person name="Pienaar R."/>
            <person name="Rees D.J.G."/>
            <person name="Mans B.J."/>
        </authorList>
    </citation>
    <scope>NUCLEOTIDE SEQUENCE</scope>
    <source>
        <tissue evidence="2">Salivary glands</tissue>
    </source>
</reference>